<name>A0A0A0BHA0_9GAMM</name>
<reference evidence="5 6" key="1">
    <citation type="submission" date="2014-09" db="EMBL/GenBank/DDBJ databases">
        <authorList>
            <person name="Grob C."/>
            <person name="Taubert M."/>
            <person name="Howat A.M."/>
            <person name="Burns O.J."/>
            <person name="Dixon J.L."/>
            <person name="Chen Y."/>
            <person name="Murrell J.C."/>
        </authorList>
    </citation>
    <scope>NUCLEOTIDE SEQUENCE [LARGE SCALE GENOMIC DNA]</scope>
    <source>
        <strain evidence="5">L4</strain>
    </source>
</reference>
<dbReference type="CDD" id="cd04762">
    <property type="entry name" value="HTH_MerR-trunc"/>
    <property type="match status" value="1"/>
</dbReference>
<dbReference type="InterPro" id="IPR009061">
    <property type="entry name" value="DNA-bd_dom_put_sf"/>
</dbReference>
<keyword evidence="5" id="KW-0238">DNA-binding</keyword>
<sequence>MEKKLYTTTQAAKIFGVTPRTIQMWADSHLIEVTKTLGGHRRITAKEIERLAIQLGKKLPQNTETALTTEAAVGKEVLDGVVRIILVDDDKDLLKLYQMQIDSWQTPRTQVFLASDGYEALLQIGAIKPEIVITDLKMPRMDGSHMIKCIQQNPDMAHCQIVVVTGLNKDEIYHQYELPDNVVVEEKPIPFARIQRLVNDYIASK</sequence>
<evidence type="ECO:0000256" key="2">
    <source>
        <dbReference type="PROSITE-ProRule" id="PRU00169"/>
    </source>
</evidence>
<organism evidence="5 6">
    <name type="scientific">Methylophaga thiooxydans</name>
    <dbReference type="NCBI Taxonomy" id="392484"/>
    <lineage>
        <taxon>Bacteria</taxon>
        <taxon>Pseudomonadati</taxon>
        <taxon>Pseudomonadota</taxon>
        <taxon>Gammaproteobacteria</taxon>
        <taxon>Thiotrichales</taxon>
        <taxon>Piscirickettsiaceae</taxon>
        <taxon>Methylophaga</taxon>
    </lineage>
</organism>
<dbReference type="SMART" id="SM00448">
    <property type="entry name" value="REC"/>
    <property type="match status" value="1"/>
</dbReference>
<dbReference type="InterPro" id="IPR001789">
    <property type="entry name" value="Sig_transdc_resp-reg_receiver"/>
</dbReference>
<dbReference type="InterPro" id="IPR011006">
    <property type="entry name" value="CheY-like_superfamily"/>
</dbReference>
<dbReference type="GO" id="GO:0003677">
    <property type="term" value="F:DNA binding"/>
    <property type="evidence" value="ECO:0007669"/>
    <property type="project" value="UniProtKB-KW"/>
</dbReference>
<evidence type="ECO:0000259" key="3">
    <source>
        <dbReference type="PROSITE" id="PS50110"/>
    </source>
</evidence>
<dbReference type="SUPFAM" id="SSF52172">
    <property type="entry name" value="CheY-like"/>
    <property type="match status" value="1"/>
</dbReference>
<evidence type="ECO:0000259" key="4">
    <source>
        <dbReference type="PROSITE" id="PS50937"/>
    </source>
</evidence>
<dbReference type="SUPFAM" id="SSF46955">
    <property type="entry name" value="Putative DNA-binding domain"/>
    <property type="match status" value="1"/>
</dbReference>
<dbReference type="Gene3D" id="1.10.1660.10">
    <property type="match status" value="1"/>
</dbReference>
<dbReference type="GO" id="GO:0000160">
    <property type="term" value="P:phosphorelay signal transduction system"/>
    <property type="evidence" value="ECO:0007669"/>
    <property type="project" value="InterPro"/>
</dbReference>
<dbReference type="PROSITE" id="PS50110">
    <property type="entry name" value="RESPONSE_REGULATORY"/>
    <property type="match status" value="1"/>
</dbReference>
<dbReference type="RefSeq" id="WP_281085185.1">
    <property type="nucleotide sequence ID" value="NZ_JRQD01000003.1"/>
</dbReference>
<feature type="modified residue" description="4-aspartylphosphate" evidence="2">
    <location>
        <position position="135"/>
    </location>
</feature>
<dbReference type="Pfam" id="PF12728">
    <property type="entry name" value="HTH_17"/>
    <property type="match status" value="1"/>
</dbReference>
<dbReference type="InterPro" id="IPR010093">
    <property type="entry name" value="SinI_DNA-bd"/>
</dbReference>
<comment type="caution">
    <text evidence="5">The sequence shown here is derived from an EMBL/GenBank/DDBJ whole genome shotgun (WGS) entry which is preliminary data.</text>
</comment>
<evidence type="ECO:0000313" key="5">
    <source>
        <dbReference type="EMBL" id="KGM07067.1"/>
    </source>
</evidence>
<dbReference type="Pfam" id="PF00072">
    <property type="entry name" value="Response_reg"/>
    <property type="match status" value="1"/>
</dbReference>
<dbReference type="PROSITE" id="PS50937">
    <property type="entry name" value="HTH_MERR_2"/>
    <property type="match status" value="1"/>
</dbReference>
<dbReference type="InterPro" id="IPR050595">
    <property type="entry name" value="Bact_response_regulator"/>
</dbReference>
<evidence type="ECO:0000313" key="6">
    <source>
        <dbReference type="Proteomes" id="UP000029999"/>
    </source>
</evidence>
<dbReference type="PANTHER" id="PTHR44591">
    <property type="entry name" value="STRESS RESPONSE REGULATOR PROTEIN 1"/>
    <property type="match status" value="1"/>
</dbReference>
<dbReference type="PANTHER" id="PTHR44591:SF3">
    <property type="entry name" value="RESPONSE REGULATORY DOMAIN-CONTAINING PROTEIN"/>
    <property type="match status" value="1"/>
</dbReference>
<dbReference type="AlphaFoldDB" id="A0A0A0BHA0"/>
<proteinExistence type="predicted"/>
<dbReference type="NCBIfam" id="TIGR01764">
    <property type="entry name" value="excise"/>
    <property type="match status" value="1"/>
</dbReference>
<dbReference type="EMBL" id="JRQD01000003">
    <property type="protein sequence ID" value="KGM07067.1"/>
    <property type="molecule type" value="Genomic_DNA"/>
</dbReference>
<accession>A0A0A0BHA0</accession>
<dbReference type="STRING" id="392484.LP43_1568"/>
<feature type="domain" description="Response regulatory" evidence="3">
    <location>
        <begin position="83"/>
        <end position="202"/>
    </location>
</feature>
<feature type="domain" description="HTH merR-type" evidence="4">
    <location>
        <begin position="5"/>
        <end position="52"/>
    </location>
</feature>
<protein>
    <submittedName>
        <fullName evidence="5">DNA-binding response regulator</fullName>
    </submittedName>
</protein>
<keyword evidence="1 2" id="KW-0597">Phosphoprotein</keyword>
<dbReference type="GO" id="GO:0006355">
    <property type="term" value="P:regulation of DNA-templated transcription"/>
    <property type="evidence" value="ECO:0007669"/>
    <property type="project" value="InterPro"/>
</dbReference>
<dbReference type="Gene3D" id="3.40.50.2300">
    <property type="match status" value="1"/>
</dbReference>
<evidence type="ECO:0000256" key="1">
    <source>
        <dbReference type="ARBA" id="ARBA00022553"/>
    </source>
</evidence>
<gene>
    <name evidence="5" type="ORF">LP43_1568</name>
</gene>
<dbReference type="InterPro" id="IPR000551">
    <property type="entry name" value="MerR-type_HTH_dom"/>
</dbReference>
<dbReference type="Proteomes" id="UP000029999">
    <property type="component" value="Unassembled WGS sequence"/>
</dbReference>
<dbReference type="InterPro" id="IPR041657">
    <property type="entry name" value="HTH_17"/>
</dbReference>